<evidence type="ECO:0000313" key="3">
    <source>
        <dbReference type="Proteomes" id="UP000801428"/>
    </source>
</evidence>
<sequence>MPAFRRFLAHILPKFFGSTEDNVSIRAKGRKPETPSSSGKKSSKRKKTLPDSLFVSTIMKTVDTRVSSSKPQDDELQLVELGINNIATESNDNMTNTVTVTEERYKAYNKATLLTEW</sequence>
<protein>
    <submittedName>
        <fullName evidence="2">Uncharacterized protein</fullName>
    </submittedName>
</protein>
<comment type="caution">
    <text evidence="2">The sequence shown here is derived from an EMBL/GenBank/DDBJ whole genome shotgun (WGS) entry which is preliminary data.</text>
</comment>
<proteinExistence type="predicted"/>
<dbReference type="AlphaFoldDB" id="A0A9P4TE86"/>
<dbReference type="EMBL" id="SWKU01000012">
    <property type="protein sequence ID" value="KAF3001858.1"/>
    <property type="molecule type" value="Genomic_DNA"/>
</dbReference>
<evidence type="ECO:0000256" key="1">
    <source>
        <dbReference type="SAM" id="MobiDB-lite"/>
    </source>
</evidence>
<keyword evidence="3" id="KW-1185">Reference proteome</keyword>
<accession>A0A9P4TE86</accession>
<evidence type="ECO:0000313" key="2">
    <source>
        <dbReference type="EMBL" id="KAF3001858.1"/>
    </source>
</evidence>
<gene>
    <name evidence="2" type="ORF">E8E13_004600</name>
</gene>
<feature type="region of interest" description="Disordered" evidence="1">
    <location>
        <begin position="23"/>
        <end position="49"/>
    </location>
</feature>
<dbReference type="OrthoDB" id="2496787at2759"/>
<name>A0A9P4TE86_CURKU</name>
<dbReference type="Proteomes" id="UP000801428">
    <property type="component" value="Unassembled WGS sequence"/>
</dbReference>
<reference evidence="2" key="1">
    <citation type="submission" date="2019-04" db="EMBL/GenBank/DDBJ databases">
        <title>Sequencing of skin fungus with MAO and IRED activity.</title>
        <authorList>
            <person name="Marsaioli A.J."/>
            <person name="Bonatto J.M.C."/>
            <person name="Reis Junior O."/>
        </authorList>
    </citation>
    <scope>NUCLEOTIDE SEQUENCE</scope>
    <source>
        <strain evidence="2">30M1</strain>
    </source>
</reference>
<organism evidence="2 3">
    <name type="scientific">Curvularia kusanoi</name>
    <name type="common">Cochliobolus kusanoi</name>
    <dbReference type="NCBI Taxonomy" id="90978"/>
    <lineage>
        <taxon>Eukaryota</taxon>
        <taxon>Fungi</taxon>
        <taxon>Dikarya</taxon>
        <taxon>Ascomycota</taxon>
        <taxon>Pezizomycotina</taxon>
        <taxon>Dothideomycetes</taxon>
        <taxon>Pleosporomycetidae</taxon>
        <taxon>Pleosporales</taxon>
        <taxon>Pleosporineae</taxon>
        <taxon>Pleosporaceae</taxon>
        <taxon>Curvularia</taxon>
    </lineage>
</organism>